<dbReference type="RefSeq" id="WP_341429169.1">
    <property type="nucleotide sequence ID" value="NZ_JBBUTG010000034.1"/>
</dbReference>
<evidence type="ECO:0000313" key="2">
    <source>
        <dbReference type="EMBL" id="MEK8034739.1"/>
    </source>
</evidence>
<dbReference type="PANTHER" id="PTHR37841">
    <property type="entry name" value="GLR2918 PROTEIN"/>
    <property type="match status" value="1"/>
</dbReference>
<dbReference type="EMBL" id="JBBUTG010000034">
    <property type="protein sequence ID" value="MEK8034739.1"/>
    <property type="molecule type" value="Genomic_DNA"/>
</dbReference>
<accession>A0ABU9C041</accession>
<dbReference type="Pfam" id="PF14903">
    <property type="entry name" value="WG_beta_rep"/>
    <property type="match status" value="3"/>
</dbReference>
<dbReference type="InterPro" id="IPR032774">
    <property type="entry name" value="WG_beta_rep"/>
</dbReference>
<name>A0ABU9C041_9BURK</name>
<feature type="transmembrane region" description="Helical" evidence="1">
    <location>
        <begin position="831"/>
        <end position="850"/>
    </location>
</feature>
<keyword evidence="1" id="KW-0812">Transmembrane</keyword>
<evidence type="ECO:0000256" key="1">
    <source>
        <dbReference type="SAM" id="Phobius"/>
    </source>
</evidence>
<dbReference type="PANTHER" id="PTHR37841:SF1">
    <property type="entry name" value="DUF3298 DOMAIN-CONTAINING PROTEIN"/>
    <property type="match status" value="1"/>
</dbReference>
<keyword evidence="1" id="KW-1133">Transmembrane helix</keyword>
<keyword evidence="1" id="KW-0472">Membrane</keyword>
<gene>
    <name evidence="2" type="ORF">AACH06_28305</name>
</gene>
<keyword evidence="3" id="KW-1185">Reference proteome</keyword>
<evidence type="ECO:0000313" key="3">
    <source>
        <dbReference type="Proteomes" id="UP001371218"/>
    </source>
</evidence>
<dbReference type="Pfam" id="PF09935">
    <property type="entry name" value="DUF2167"/>
    <property type="match status" value="1"/>
</dbReference>
<proteinExistence type="predicted"/>
<reference evidence="2 3" key="1">
    <citation type="submission" date="2024-04" db="EMBL/GenBank/DDBJ databases">
        <title>Novel species of the genus Ideonella isolated from streams.</title>
        <authorList>
            <person name="Lu H."/>
        </authorList>
    </citation>
    <scope>NUCLEOTIDE SEQUENCE [LARGE SCALE GENOMIC DNA]</scope>
    <source>
        <strain evidence="2 3">DXS29W</strain>
    </source>
</reference>
<dbReference type="InterPro" id="IPR018682">
    <property type="entry name" value="DUF2167_membr"/>
</dbReference>
<comment type="caution">
    <text evidence="2">The sequence shown here is derived from an EMBL/GenBank/DDBJ whole genome shotgun (WGS) entry which is preliminary data.</text>
</comment>
<organism evidence="2 3">
    <name type="scientific">Ideonella lacteola</name>
    <dbReference type="NCBI Taxonomy" id="2984193"/>
    <lineage>
        <taxon>Bacteria</taxon>
        <taxon>Pseudomonadati</taxon>
        <taxon>Pseudomonadota</taxon>
        <taxon>Betaproteobacteria</taxon>
        <taxon>Burkholderiales</taxon>
        <taxon>Sphaerotilaceae</taxon>
        <taxon>Ideonella</taxon>
    </lineage>
</organism>
<sequence>MTATLAALLLPLCLGGPGGQCGLVDLQGRWAVPPRYAKVEPHGLGFSIELDGGLAGLLDAAGQPLGTPALLDIGPLSEGLASASRAGERGLQGYVDAAGQWVIEPQFSMARAFSDGLAVVMLASSGGNNVYMRYIRRDGRFAFPQTFRDAEPFQNGLAVAALSDAGGQGVLDVQGRWVVPPRPGQRAQIRELTPAERQDRTEPLIVLMDDDRQRLLDRRGRLLYEVKGPDASIQPAGAGRAFIYRDEDHTALLDTRTGKLVQAWQAQWFSNDRFSEGRAPARQTQGPGTGYIDIHGRWALPPRWRYVHPFDDGLAVVMAVSPTAAAAAGSSPNPPTERVLQGVIDHSGRWVLPPTWERIRTRLDGAVNGELQLPRGVFEAFHADAPPAAEPPSNAAEALRAAATGWAQWPLQRTYFHQAAPGGAPRVVASVRSHPCGFQVLMDAAGQPQPPANVVGKCLLTARLDSAAQAALPASAAQALAAARQAEALQRAQWLRTVDRRDGPLGSVGDMAVQRLHPALAERQRASLEIIEHAEWLTGPADVVLDGALGIHFHVPAGVQVLRPQDARPVREALRELRSRPLPEPAALKQLDEALAARQITADEHAKQRQSVLKLFPPEAAGSAALSAEDQDFARKLAEMDMGLLRPVEGGWVASLSIQRTGAVSLRPDALDDPAELLETLKVYSNARQGDGLGVVDPVKYSSYRWVLPPRLDPTAAQFEFAFGHASLGGEAQVVYNALAFGRSHAVVIQASLAGPFRDELTQAYLPDLRQLVQQVQFMPGQGHADIHDSDARASLRLSELVTGPRPASLQRLGQAVQRIEQRQQQRAQGLMWQLGLVALVLVLAVMGVARKRG</sequence>
<dbReference type="Proteomes" id="UP001371218">
    <property type="component" value="Unassembled WGS sequence"/>
</dbReference>
<protein>
    <submittedName>
        <fullName evidence="2">WG repeat-containing protein</fullName>
    </submittedName>
</protein>